<proteinExistence type="predicted"/>
<dbReference type="PANTHER" id="PTHR43678">
    <property type="entry name" value="PUTATIVE (AFU_ORTHOLOGUE AFUA_2G00640)-RELATED"/>
    <property type="match status" value="1"/>
</dbReference>
<feature type="non-terminal residue" evidence="1">
    <location>
        <position position="1"/>
    </location>
</feature>
<dbReference type="Proteomes" id="UP000437160">
    <property type="component" value="Unassembled WGS sequence"/>
</dbReference>
<evidence type="ECO:0000313" key="1">
    <source>
        <dbReference type="EMBL" id="MTW00397.1"/>
    </source>
</evidence>
<evidence type="ECO:0000313" key="2">
    <source>
        <dbReference type="Proteomes" id="UP000437160"/>
    </source>
</evidence>
<gene>
    <name evidence="1" type="ORF">GM536_15465</name>
</gene>
<name>A0A6I3V190_STREE</name>
<dbReference type="AlphaFoldDB" id="A0A6I3V190"/>
<dbReference type="InterPro" id="IPR052764">
    <property type="entry name" value="GH20_Enzymes"/>
</dbReference>
<accession>A0A6I3V190</accession>
<sequence>SNLSRAQQDTIDQAIAKLQEAVSNLTFTPEAQKEEDAKREVEKLAKNKVISIDAGRKYFTLDQLKRIVDKASELGYS</sequence>
<dbReference type="PANTHER" id="PTHR43678:SF1">
    <property type="entry name" value="BETA-N-ACETYLHEXOSAMINIDASE"/>
    <property type="match status" value="1"/>
</dbReference>
<comment type="caution">
    <text evidence="1">The sequence shown here is derived from an EMBL/GenBank/DDBJ whole genome shotgun (WGS) entry which is preliminary data.</text>
</comment>
<dbReference type="EMBL" id="WNIA01001076">
    <property type="protein sequence ID" value="MTW00397.1"/>
    <property type="molecule type" value="Genomic_DNA"/>
</dbReference>
<protein>
    <submittedName>
        <fullName evidence="1">Uncharacterized protein</fullName>
    </submittedName>
</protein>
<feature type="non-terminal residue" evidence="1">
    <location>
        <position position="77"/>
    </location>
</feature>
<dbReference type="Gene3D" id="1.20.1270.90">
    <property type="entry name" value="AF1782-like"/>
    <property type="match status" value="1"/>
</dbReference>
<organism evidence="1 2">
    <name type="scientific">Streptococcus pneumoniae</name>
    <dbReference type="NCBI Taxonomy" id="1313"/>
    <lineage>
        <taxon>Bacteria</taxon>
        <taxon>Bacillati</taxon>
        <taxon>Bacillota</taxon>
        <taxon>Bacilli</taxon>
        <taxon>Lactobacillales</taxon>
        <taxon>Streptococcaceae</taxon>
        <taxon>Streptococcus</taxon>
    </lineage>
</organism>
<reference evidence="1 2" key="1">
    <citation type="submission" date="2019-11" db="EMBL/GenBank/DDBJ databases">
        <title>Growth characteristics of pneumococcus vary with the chemical composition of the capsule and with environmental conditions.</title>
        <authorList>
            <person name="Tothpal A."/>
            <person name="Desobry K."/>
            <person name="Joshi S."/>
            <person name="Wyllie A.L."/>
            <person name="Weinberger D.M."/>
        </authorList>
    </citation>
    <scope>NUCLEOTIDE SEQUENCE [LARGE SCALE GENOMIC DNA]</scope>
    <source>
        <strain evidence="2">pnumococcus19F</strain>
    </source>
</reference>
<dbReference type="RefSeq" id="WP_155482663.1">
    <property type="nucleotide sequence ID" value="NZ_WNIA01001076.1"/>
</dbReference>